<keyword evidence="3" id="KW-1185">Reference proteome</keyword>
<dbReference type="Gene3D" id="1.20.1270.60">
    <property type="entry name" value="Arfaptin homology (AH) domain/BAR domain"/>
    <property type="match status" value="1"/>
</dbReference>
<comment type="caution">
    <text evidence="2">The sequence shown here is derived from an EMBL/GenBank/DDBJ whole genome shotgun (WGS) entry which is preliminary data.</text>
</comment>
<dbReference type="EMBL" id="JYDS01000203">
    <property type="protein sequence ID" value="KRZ21486.1"/>
    <property type="molecule type" value="Genomic_DNA"/>
</dbReference>
<sequence length="680" mass="78610">MIVVVALTKYPVKMDTINEKLCLHDELCNCLKDAIPLIKDLVSKSKHLSRQILVTKKLSSEFFKSLENVVQHMEASAGKTDESFQRFFQWGRSLGLIMSDISEALMEVVDTTLTDKVEKLKLTVQQQKLDKKFIHVCNKRIRKNEKYARKLKKNKAKKSKSNVACFNENVEISLYHQMTTFKDYMSDLLDRKNKVRQDSCNSIKDSVYGIFEQLLLFNVALDGVEERFSSYNISESVDCNANNEPFSVIEENTVEDIENLEDPEIDERTYTIYDENLTFVRKDPFTGETVFKECLTTRELMECNANDEAFSATEESPVEDVENLEDPEIDERTYTIYDENLTFVRKDPFTGETVFKECLTTRELMECNANDEAFSATEESPVEDVENLEDPEIDERTYTIYDENLTFVRKDPFTGETVFKECLTTRELMECNANDEAFSATEESPVEDVENLEDPEIDERKYRFNDGDFSFRRINPFKCAKMFMEFLKMMKLTKCSANSETFSVIDESPVEGIEICAYPEIDENTYNEDSIVADIIYLERFIMYWKYLNMKKNHASFGGDSGFQLRDPSLNESSELNGSVLIQDSWKTDNSSIRNYYEHGRTFSDIYKNACSDDIFKRHANDCSDLEGSGDCSLISSNPSTSTRLTDYRNNFSSELAMRSEMTRGENTSLSETEEREGKY</sequence>
<name>A0A0V1IFF3_TRIPS</name>
<gene>
    <name evidence="2" type="ORF">T4B_8999</name>
</gene>
<feature type="region of interest" description="Disordered" evidence="1">
    <location>
        <begin position="656"/>
        <end position="680"/>
    </location>
</feature>
<accession>A0A0V1IFF3</accession>
<evidence type="ECO:0000256" key="1">
    <source>
        <dbReference type="SAM" id="MobiDB-lite"/>
    </source>
</evidence>
<proteinExistence type="predicted"/>
<dbReference type="AlphaFoldDB" id="A0A0V1IFF3"/>
<protein>
    <submittedName>
        <fullName evidence="2">Uncharacterized protein</fullName>
    </submittedName>
</protein>
<dbReference type="Proteomes" id="UP000054805">
    <property type="component" value="Unassembled WGS sequence"/>
</dbReference>
<dbReference type="InterPro" id="IPR027267">
    <property type="entry name" value="AH/BAR_dom_sf"/>
</dbReference>
<evidence type="ECO:0000313" key="2">
    <source>
        <dbReference type="EMBL" id="KRZ21486.1"/>
    </source>
</evidence>
<reference evidence="2 3" key="1">
    <citation type="submission" date="2015-01" db="EMBL/GenBank/DDBJ databases">
        <title>Evolution of Trichinella species and genotypes.</title>
        <authorList>
            <person name="Korhonen P.K."/>
            <person name="Edoardo P."/>
            <person name="Giuseppe L.R."/>
            <person name="Gasser R.B."/>
        </authorList>
    </citation>
    <scope>NUCLEOTIDE SEQUENCE [LARGE SCALE GENOMIC DNA]</scope>
    <source>
        <strain evidence="2">ISS588</strain>
    </source>
</reference>
<organism evidence="2 3">
    <name type="scientific">Trichinella pseudospiralis</name>
    <name type="common">Parasitic roundworm</name>
    <dbReference type="NCBI Taxonomy" id="6337"/>
    <lineage>
        <taxon>Eukaryota</taxon>
        <taxon>Metazoa</taxon>
        <taxon>Ecdysozoa</taxon>
        <taxon>Nematoda</taxon>
        <taxon>Enoplea</taxon>
        <taxon>Dorylaimia</taxon>
        <taxon>Trichinellida</taxon>
        <taxon>Trichinellidae</taxon>
        <taxon>Trichinella</taxon>
    </lineage>
</organism>
<evidence type="ECO:0000313" key="3">
    <source>
        <dbReference type="Proteomes" id="UP000054805"/>
    </source>
</evidence>